<keyword evidence="2" id="KW-1185">Reference proteome</keyword>
<gene>
    <name evidence="1" type="ORF">PLXY2_LOCUS8512</name>
</gene>
<dbReference type="AlphaFoldDB" id="A0A8S4FG78"/>
<dbReference type="Proteomes" id="UP000653454">
    <property type="component" value="Unassembled WGS sequence"/>
</dbReference>
<sequence length="95" mass="10445">MPKRSGNVARLTQALAHRPRVIASHPMTRFSKKKKCKLCSSYNVPVAFRCVRAPTKKRVAFKSISVKSSRRVARACVCECVCVCSAVSVCAMGRS</sequence>
<dbReference type="EMBL" id="CAJHNJ030000032">
    <property type="protein sequence ID" value="CAG9126072.1"/>
    <property type="molecule type" value="Genomic_DNA"/>
</dbReference>
<evidence type="ECO:0000313" key="2">
    <source>
        <dbReference type="Proteomes" id="UP000653454"/>
    </source>
</evidence>
<organism evidence="1 2">
    <name type="scientific">Plutella xylostella</name>
    <name type="common">Diamondback moth</name>
    <name type="synonym">Plutella maculipennis</name>
    <dbReference type="NCBI Taxonomy" id="51655"/>
    <lineage>
        <taxon>Eukaryota</taxon>
        <taxon>Metazoa</taxon>
        <taxon>Ecdysozoa</taxon>
        <taxon>Arthropoda</taxon>
        <taxon>Hexapoda</taxon>
        <taxon>Insecta</taxon>
        <taxon>Pterygota</taxon>
        <taxon>Neoptera</taxon>
        <taxon>Endopterygota</taxon>
        <taxon>Lepidoptera</taxon>
        <taxon>Glossata</taxon>
        <taxon>Ditrysia</taxon>
        <taxon>Yponomeutoidea</taxon>
        <taxon>Plutellidae</taxon>
        <taxon>Plutella</taxon>
    </lineage>
</organism>
<comment type="caution">
    <text evidence="1">The sequence shown here is derived from an EMBL/GenBank/DDBJ whole genome shotgun (WGS) entry which is preliminary data.</text>
</comment>
<reference evidence="1" key="1">
    <citation type="submission" date="2020-11" db="EMBL/GenBank/DDBJ databases">
        <authorList>
            <person name="Whiteford S."/>
        </authorList>
    </citation>
    <scope>NUCLEOTIDE SEQUENCE</scope>
</reference>
<name>A0A8S4FG78_PLUXY</name>
<protein>
    <submittedName>
        <fullName evidence="1">(diamondback moth) hypothetical protein</fullName>
    </submittedName>
</protein>
<proteinExistence type="predicted"/>
<accession>A0A8S4FG78</accession>
<evidence type="ECO:0000313" key="1">
    <source>
        <dbReference type="EMBL" id="CAG9126072.1"/>
    </source>
</evidence>